<reference evidence="5 6" key="1">
    <citation type="journal article" date="2010" name="Stand. Genomic Sci.">
        <title>Complete genome sequence of Conexibacter woesei type strain (ID131577).</title>
        <authorList>
            <person name="Pukall R."/>
            <person name="Lapidus A."/>
            <person name="Glavina Del Rio T."/>
            <person name="Copeland A."/>
            <person name="Tice H."/>
            <person name="Cheng J.-F."/>
            <person name="Lucas S."/>
            <person name="Chen F."/>
            <person name="Nolan M."/>
            <person name="Bruce D."/>
            <person name="Goodwin L."/>
            <person name="Pitluck S."/>
            <person name="Mavromatis K."/>
            <person name="Ivanova N."/>
            <person name="Ovchinnikova G."/>
            <person name="Pati A."/>
            <person name="Chen A."/>
            <person name="Palaniappan K."/>
            <person name="Land M."/>
            <person name="Hauser L."/>
            <person name="Chang Y.-J."/>
            <person name="Jeffries C.D."/>
            <person name="Chain P."/>
            <person name="Meincke L."/>
            <person name="Sims D."/>
            <person name="Brettin T."/>
            <person name="Detter J.C."/>
            <person name="Rohde M."/>
            <person name="Goeker M."/>
            <person name="Bristow J."/>
            <person name="Eisen J.A."/>
            <person name="Markowitz V."/>
            <person name="Kyrpides N.C."/>
            <person name="Klenk H.-P."/>
            <person name="Hugenholtz P."/>
        </authorList>
    </citation>
    <scope>NUCLEOTIDE SEQUENCE [LARGE SCALE GENOMIC DNA]</scope>
    <source>
        <strain evidence="6">DSM 14684 / CIP 108061 / JCM 11494 / NBRC 100937 / ID131577</strain>
    </source>
</reference>
<dbReference type="Pfam" id="PF13458">
    <property type="entry name" value="Peripla_BP_6"/>
    <property type="match status" value="1"/>
</dbReference>
<dbReference type="Gene3D" id="3.40.50.2300">
    <property type="match status" value="2"/>
</dbReference>
<dbReference type="InterPro" id="IPR051010">
    <property type="entry name" value="BCAA_transport"/>
</dbReference>
<organism evidence="5 6">
    <name type="scientific">Conexibacter woesei (strain DSM 14684 / CCUG 47730 / CIP 108061 / JCM 11494 / NBRC 100937 / ID131577)</name>
    <dbReference type="NCBI Taxonomy" id="469383"/>
    <lineage>
        <taxon>Bacteria</taxon>
        <taxon>Bacillati</taxon>
        <taxon>Actinomycetota</taxon>
        <taxon>Thermoleophilia</taxon>
        <taxon>Solirubrobacterales</taxon>
        <taxon>Conexibacteraceae</taxon>
        <taxon>Conexibacter</taxon>
    </lineage>
</organism>
<dbReference type="InterPro" id="IPR028082">
    <property type="entry name" value="Peripla_BP_I"/>
</dbReference>
<feature type="chain" id="PRO_5038782687" evidence="3">
    <location>
        <begin position="24"/>
        <end position="422"/>
    </location>
</feature>
<dbReference type="OrthoDB" id="7337537at2"/>
<proteinExistence type="inferred from homology"/>
<feature type="signal peptide" evidence="3">
    <location>
        <begin position="1"/>
        <end position="23"/>
    </location>
</feature>
<evidence type="ECO:0000259" key="4">
    <source>
        <dbReference type="Pfam" id="PF13458"/>
    </source>
</evidence>
<dbReference type="InterPro" id="IPR028081">
    <property type="entry name" value="Leu-bd"/>
</dbReference>
<dbReference type="Proteomes" id="UP000008229">
    <property type="component" value="Chromosome"/>
</dbReference>
<evidence type="ECO:0000313" key="6">
    <source>
        <dbReference type="Proteomes" id="UP000008229"/>
    </source>
</evidence>
<dbReference type="PANTHER" id="PTHR30483:SF6">
    <property type="entry name" value="PERIPLASMIC BINDING PROTEIN OF ABC TRANSPORTER FOR NATURAL AMINO ACIDS"/>
    <property type="match status" value="1"/>
</dbReference>
<reference evidence="6" key="2">
    <citation type="submission" date="2010-01" db="EMBL/GenBank/DDBJ databases">
        <title>The complete genome of Conexibacter woesei DSM 14684.</title>
        <authorList>
            <consortium name="US DOE Joint Genome Institute (JGI-PGF)"/>
            <person name="Lucas S."/>
            <person name="Copeland A."/>
            <person name="Lapidus A."/>
            <person name="Glavina del Rio T."/>
            <person name="Dalin E."/>
            <person name="Tice H."/>
            <person name="Bruce D."/>
            <person name="Goodwin L."/>
            <person name="Pitluck S."/>
            <person name="Kyrpides N."/>
            <person name="Mavromatis K."/>
            <person name="Ivanova N."/>
            <person name="Mikhailova N."/>
            <person name="Chertkov O."/>
            <person name="Brettin T."/>
            <person name="Detter J.C."/>
            <person name="Han C."/>
            <person name="Larimer F."/>
            <person name="Land M."/>
            <person name="Hauser L."/>
            <person name="Markowitz V."/>
            <person name="Cheng J.-F."/>
            <person name="Hugenholtz P."/>
            <person name="Woyke T."/>
            <person name="Wu D."/>
            <person name="Pukall R."/>
            <person name="Steenblock K."/>
            <person name="Schneider S."/>
            <person name="Klenk H.-P."/>
            <person name="Eisen J.A."/>
        </authorList>
    </citation>
    <scope>NUCLEOTIDE SEQUENCE [LARGE SCALE GENOMIC DNA]</scope>
    <source>
        <strain evidence="6">DSM 14684 / CIP 108061 / JCM 11494 / NBRC 100937 / ID131577</strain>
    </source>
</reference>
<sequence precursor="true">MLGRRWSRTAIPGIAAVGLAALAVGCGSSSDDGGSSGAGTSDSGEGPIKIGFAVADSGAIAPYDIEPTQAAQLRVDEINRAGGVLGRRLELVKKNTQSDKALSTNVATELLGDGAVAIVTSCDFDYGSPAAIAAQGAGVPGISLCASDPKFADTRTIGDMAFTFAPGSDVEATSGAEWAFERRGWRNAYVLQDESIEYTKALGRYFKARWEQLGGRIVGEDSFPGGDNVSIRAQATKLKNASGVDFIYLPTWNPGGPAAIRQLRAAGVTLPIVGPSALDGDLLLSTAGDASDVYFNPYGCYVYCEGGRGRSLDRFAADFEAKTGRKPSTAYDLAGYNLVSALAQAIDEARSTDGKAIVRAMETMGPIETPTEPFEVSSEGCHKPIGMPLSFVEMRGGRLTYLESVTAREIPDVGDGNGCATR</sequence>
<dbReference type="KEGG" id="cwo:Cwoe_2636"/>
<keyword evidence="6" id="KW-1185">Reference proteome</keyword>
<name>D3F9J3_CONWI</name>
<keyword evidence="5" id="KW-0675">Receptor</keyword>
<dbReference type="RefSeq" id="WP_012934106.1">
    <property type="nucleotide sequence ID" value="NC_013739.1"/>
</dbReference>
<evidence type="ECO:0000256" key="3">
    <source>
        <dbReference type="SAM" id="SignalP"/>
    </source>
</evidence>
<evidence type="ECO:0000256" key="2">
    <source>
        <dbReference type="ARBA" id="ARBA00022729"/>
    </source>
</evidence>
<dbReference type="SUPFAM" id="SSF53822">
    <property type="entry name" value="Periplasmic binding protein-like I"/>
    <property type="match status" value="1"/>
</dbReference>
<dbReference type="eggNOG" id="COG0683">
    <property type="taxonomic scope" value="Bacteria"/>
</dbReference>
<dbReference type="HOGENOM" id="CLU_027128_6_1_11"/>
<feature type="domain" description="Leucine-binding protein" evidence="4">
    <location>
        <begin position="47"/>
        <end position="396"/>
    </location>
</feature>
<dbReference type="PROSITE" id="PS51257">
    <property type="entry name" value="PROKAR_LIPOPROTEIN"/>
    <property type="match status" value="1"/>
</dbReference>
<evidence type="ECO:0000256" key="1">
    <source>
        <dbReference type="ARBA" id="ARBA00010062"/>
    </source>
</evidence>
<comment type="similarity">
    <text evidence="1">Belongs to the leucine-binding protein family.</text>
</comment>
<dbReference type="EMBL" id="CP001854">
    <property type="protein sequence ID" value="ADB51055.1"/>
    <property type="molecule type" value="Genomic_DNA"/>
</dbReference>
<dbReference type="AlphaFoldDB" id="D3F9J3"/>
<accession>D3F9J3</accession>
<dbReference type="PANTHER" id="PTHR30483">
    <property type="entry name" value="LEUCINE-SPECIFIC-BINDING PROTEIN"/>
    <property type="match status" value="1"/>
</dbReference>
<evidence type="ECO:0000313" key="5">
    <source>
        <dbReference type="EMBL" id="ADB51055.1"/>
    </source>
</evidence>
<protein>
    <submittedName>
        <fullName evidence="5">Extracellular ligand-binding receptor</fullName>
    </submittedName>
</protein>
<gene>
    <name evidence="5" type="ordered locus">Cwoe_2636</name>
</gene>
<dbReference type="STRING" id="469383.Cwoe_2636"/>
<keyword evidence="2 3" id="KW-0732">Signal</keyword>